<dbReference type="InterPro" id="IPR029753">
    <property type="entry name" value="D-isomer_DH_CS"/>
</dbReference>
<dbReference type="GeneID" id="84217959"/>
<dbReference type="Pfam" id="PF00389">
    <property type="entry name" value="2-Hacid_dh"/>
    <property type="match status" value="1"/>
</dbReference>
<dbReference type="PROSITE" id="PS00671">
    <property type="entry name" value="D_2_HYDROXYACID_DH_3"/>
    <property type="match status" value="1"/>
</dbReference>
<evidence type="ECO:0000259" key="4">
    <source>
        <dbReference type="Pfam" id="PF00389"/>
    </source>
</evidence>
<dbReference type="FunFam" id="3.40.50.720:FF:000462">
    <property type="entry name" value="Glyoxylate reductase (NADP+)"/>
    <property type="match status" value="1"/>
</dbReference>
<evidence type="ECO:0000256" key="2">
    <source>
        <dbReference type="ARBA" id="ARBA00023027"/>
    </source>
</evidence>
<dbReference type="InterPro" id="IPR029752">
    <property type="entry name" value="D-isomer_DH_CS1"/>
</dbReference>
<keyword evidence="7" id="KW-1185">Reference proteome</keyword>
<dbReference type="PROSITE" id="PS00065">
    <property type="entry name" value="D_2_HYDROXYACID_DH_1"/>
    <property type="match status" value="1"/>
</dbReference>
<evidence type="ECO:0000256" key="1">
    <source>
        <dbReference type="ARBA" id="ARBA00023002"/>
    </source>
</evidence>
<dbReference type="Pfam" id="PF02826">
    <property type="entry name" value="2-Hacid_dh_C"/>
    <property type="match status" value="1"/>
</dbReference>
<dbReference type="OrthoDB" id="34275at2157"/>
<sequence length="311" mass="34664">MYKILVTRNIPGNYIEKIENMEIEVFSGKGSMREWLLSNIGSADGILITLNEKIDKELIDHGKKLKVISTYSVGYDHIDVEYAKSKGIIVTNTPEVLTDATADLIFGLMIAAARNIVSGNNLIHKNEWKAGWNPTFMLGSEIHGKTLGIVGMGRIGKAIARRASGFDMKIIYYSRHRHDVDADFVSIDELLQKSDFVIIALDLNADTFHFMDYRKISKMKKTAFLINGTRGKIVNEKDLVRALDEKIIGGAALDVFEDEPVDNTNPLLSFNNVVVTPHIGSATYETRDKMAETAVTNLVNVLNGKDPLYKL</sequence>
<dbReference type="RefSeq" id="WP_081142832.1">
    <property type="nucleotide sequence ID" value="NZ_CP015363.1"/>
</dbReference>
<dbReference type="EMBL" id="CP015363">
    <property type="protein sequence ID" value="ARD85210.1"/>
    <property type="molecule type" value="Genomic_DNA"/>
</dbReference>
<evidence type="ECO:0000313" key="6">
    <source>
        <dbReference type="EMBL" id="ARD85210.1"/>
    </source>
</evidence>
<dbReference type="PANTHER" id="PTHR10996:SF283">
    <property type="entry name" value="GLYOXYLATE_HYDROXYPYRUVATE REDUCTASE B"/>
    <property type="match status" value="1"/>
</dbReference>
<keyword evidence="2" id="KW-0520">NAD</keyword>
<feature type="domain" description="D-isomer specific 2-hydroxyacid dehydrogenase NAD-binding" evidence="5">
    <location>
        <begin position="106"/>
        <end position="280"/>
    </location>
</feature>
<dbReference type="InterPro" id="IPR050223">
    <property type="entry name" value="D-isomer_2-hydroxyacid_DH"/>
</dbReference>
<dbReference type="KEGG" id="fai:FAD_1347"/>
<gene>
    <name evidence="6" type="ORF">FAD_1347</name>
</gene>
<name>A0A1V0N4Z6_9ARCH</name>
<proteinExistence type="inferred from homology"/>
<comment type="similarity">
    <text evidence="3">Belongs to the D-isomer specific 2-hydroxyacid dehydrogenase family.</text>
</comment>
<accession>A0A1V0N4Z6</accession>
<dbReference type="GO" id="GO:0030267">
    <property type="term" value="F:glyoxylate reductase (NADPH) activity"/>
    <property type="evidence" value="ECO:0007669"/>
    <property type="project" value="TreeGrafter"/>
</dbReference>
<dbReference type="SUPFAM" id="SSF52283">
    <property type="entry name" value="Formate/glycerate dehydrogenase catalytic domain-like"/>
    <property type="match status" value="1"/>
</dbReference>
<keyword evidence="1 3" id="KW-0560">Oxidoreductase</keyword>
<reference evidence="6 7" key="1">
    <citation type="submission" date="2011-10" db="EMBL/GenBank/DDBJ databases">
        <title>Metabolic and evolutionary patterns in the extreme acidophile Ferroplasma acidiphilum.</title>
        <authorList>
            <person name="Golyshina O.V."/>
            <person name="Kozyavkin S.A."/>
            <person name="Tatusov R.L."/>
            <person name="Slesarev A.I."/>
            <person name="Golyshin P.N."/>
        </authorList>
    </citation>
    <scope>NUCLEOTIDE SEQUENCE [LARGE SCALE GENOMIC DNA]</scope>
    <source>
        <strain evidence="7">Y</strain>
    </source>
</reference>
<dbReference type="InterPro" id="IPR036291">
    <property type="entry name" value="NAD(P)-bd_dom_sf"/>
</dbReference>
<feature type="domain" description="D-isomer specific 2-hydroxyacid dehydrogenase catalytic" evidence="4">
    <location>
        <begin position="4"/>
        <end position="308"/>
    </location>
</feature>
<dbReference type="SUPFAM" id="SSF51735">
    <property type="entry name" value="NAD(P)-binding Rossmann-fold domains"/>
    <property type="match status" value="1"/>
</dbReference>
<evidence type="ECO:0000313" key="7">
    <source>
        <dbReference type="Proteomes" id="UP000192050"/>
    </source>
</evidence>
<dbReference type="InterPro" id="IPR006139">
    <property type="entry name" value="D-isomer_2_OHA_DH_cat_dom"/>
</dbReference>
<dbReference type="PANTHER" id="PTHR10996">
    <property type="entry name" value="2-HYDROXYACID DEHYDROGENASE-RELATED"/>
    <property type="match status" value="1"/>
</dbReference>
<protein>
    <submittedName>
        <fullName evidence="6">Glyoxylate reductase</fullName>
    </submittedName>
</protein>
<evidence type="ECO:0000256" key="3">
    <source>
        <dbReference type="RuleBase" id="RU003719"/>
    </source>
</evidence>
<dbReference type="Proteomes" id="UP000192050">
    <property type="component" value="Chromosome"/>
</dbReference>
<evidence type="ECO:0000259" key="5">
    <source>
        <dbReference type="Pfam" id="PF02826"/>
    </source>
</evidence>
<dbReference type="Gene3D" id="3.40.50.720">
    <property type="entry name" value="NAD(P)-binding Rossmann-like Domain"/>
    <property type="match status" value="2"/>
</dbReference>
<organism evidence="6 7">
    <name type="scientific">Ferroplasma acidiphilum</name>
    <dbReference type="NCBI Taxonomy" id="74969"/>
    <lineage>
        <taxon>Archaea</taxon>
        <taxon>Methanobacteriati</taxon>
        <taxon>Thermoplasmatota</taxon>
        <taxon>Thermoplasmata</taxon>
        <taxon>Thermoplasmatales</taxon>
        <taxon>Ferroplasmaceae</taxon>
        <taxon>Ferroplasma</taxon>
    </lineage>
</organism>
<dbReference type="AlphaFoldDB" id="A0A1V0N4Z6"/>
<dbReference type="GO" id="GO:0051287">
    <property type="term" value="F:NAD binding"/>
    <property type="evidence" value="ECO:0007669"/>
    <property type="project" value="InterPro"/>
</dbReference>
<dbReference type="InterPro" id="IPR006140">
    <property type="entry name" value="D-isomer_DH_NAD-bd"/>
</dbReference>
<dbReference type="STRING" id="74969.FAD_1347"/>
<dbReference type="GO" id="GO:0016618">
    <property type="term" value="F:hydroxypyruvate reductase [NAD(P)H] activity"/>
    <property type="evidence" value="ECO:0007669"/>
    <property type="project" value="TreeGrafter"/>
</dbReference>
<dbReference type="GO" id="GO:0005829">
    <property type="term" value="C:cytosol"/>
    <property type="evidence" value="ECO:0007669"/>
    <property type="project" value="TreeGrafter"/>
</dbReference>
<dbReference type="CDD" id="cd05301">
    <property type="entry name" value="GDH"/>
    <property type="match status" value="1"/>
</dbReference>